<feature type="transmembrane region" description="Helical" evidence="1">
    <location>
        <begin position="864"/>
        <end position="882"/>
    </location>
</feature>
<feature type="transmembrane region" description="Helical" evidence="1">
    <location>
        <begin position="20"/>
        <end position="38"/>
    </location>
</feature>
<accession>A0A4Q7DWU7</accession>
<proteinExistence type="predicted"/>
<organism evidence="2 3">
    <name type="scientific">Pseudoalteromonas rubra</name>
    <dbReference type="NCBI Taxonomy" id="43658"/>
    <lineage>
        <taxon>Bacteria</taxon>
        <taxon>Pseudomonadati</taxon>
        <taxon>Pseudomonadota</taxon>
        <taxon>Gammaproteobacteria</taxon>
        <taxon>Alteromonadales</taxon>
        <taxon>Pseudoalteromonadaceae</taxon>
        <taxon>Pseudoalteromonas</taxon>
    </lineage>
</organism>
<feature type="transmembrane region" description="Helical" evidence="1">
    <location>
        <begin position="527"/>
        <end position="546"/>
    </location>
</feature>
<sequence>MNSRKPQTSGLMGYFAHNSVAANLLLAFIFILGIASYFQINKQMFPHKPQKHIIVDVSFVSASAQEIEQSVLIPIESALINLPQLRKITSRSRTGWGRIVLEVNHKSDVNEVLDKVKLKVDGITTLPTEMDPLIIRRTESIETVYEMVLTGDLPLAELKVVAREIRDDLLQNDGIAIVELLSQQEEISIEVSPEILRAYGLTIQELSQRISEYSTDISAGQLKADSGIIAVRVENQRYFGDEFKRIPVKVGEYGEQVFLSDIAIISDNLTEDKKYAKYNGKNAITLIVKATEDQNIIPIATAVKRYIAQKNQALPYGLKLETFVDMTYYLNARLDMMLENLLQGAILVAVMLSVFLRFKLAMWVMIGLPACFLGTILMMPVFGVSINILSLFAFIMVLGIVVDDAIVIGESAYSEIEKSGHSIENVVKGAKKVATPATFGVLTTMAVFAPSLFLTGPDSADFYAIAVVVLLCLAFSLIESKFILPAHIAHCRFAPIRPGSWRDKFNHGFQNFIQTRYQPALLFSIRWRWSVLIGFCGLFATAIALFTSGQVKSVLNPKVPHDFPSINVEMYANTSSDQAIETLQRIEQVILAVDEETAQQYGQKMLASVLALNDSRTQLRIITPLVEDTIRPYDTFELARRWRAAMPDLPGVKSFHIQDDLNGNGTQGDFGYRLYGSDLNTLEKASRELVEQLQMQPGLYDINSSLNASGIQVLLSLRPSGQKLGLTLDDIARQVNGGLYGQEAQRVIRNGEEVRVLVRYPFADRQSLSDLEYALIRTPGGHTAMLGDVATYEIVSASSEIQRRQGFRTVFISGSIDENLVAADRVIGHIEKQILPNIKLRFPEVQSKLGGTLQLKQAQQSEQLLLFLAGIVVVYMLLAIPLRSYTQPFMIMIAIPFSLTGAIWGHYLWGLDFSVMSTFGLIAAAGVVVNDSLVMSDYINQLRKRGMVLREAVIQAGCARFRAIVLTSITTCLGVLPIMFETSLQAQLVIPMAVSLGCAILFATLITLFLIPCLYSILEDCSEQLNRVLNKVTQFNKARSTSL</sequence>
<keyword evidence="1" id="KW-0812">Transmembrane</keyword>
<dbReference type="SUPFAM" id="SSF82693">
    <property type="entry name" value="Multidrug efflux transporter AcrB pore domain, PN1, PN2, PC1 and PC2 subdomains"/>
    <property type="match status" value="2"/>
</dbReference>
<feature type="transmembrane region" description="Helical" evidence="1">
    <location>
        <begin position="360"/>
        <end position="382"/>
    </location>
</feature>
<name>A0A4Q7DWU7_9GAMM</name>
<evidence type="ECO:0000313" key="2">
    <source>
        <dbReference type="EMBL" id="RZM69548.1"/>
    </source>
</evidence>
<dbReference type="InterPro" id="IPR001036">
    <property type="entry name" value="Acrflvin-R"/>
</dbReference>
<feature type="transmembrane region" description="Helical" evidence="1">
    <location>
        <begin position="992"/>
        <end position="1018"/>
    </location>
</feature>
<dbReference type="PANTHER" id="PTHR32063:SF33">
    <property type="entry name" value="RND SUPERFAMILY EFFLUX PUMP PERMEASE COMPONENT"/>
    <property type="match status" value="1"/>
</dbReference>
<feature type="transmembrane region" description="Helical" evidence="1">
    <location>
        <begin position="388"/>
        <end position="413"/>
    </location>
</feature>
<keyword evidence="1" id="KW-0472">Membrane</keyword>
<dbReference type="Gene3D" id="3.30.2090.10">
    <property type="entry name" value="Multidrug efflux transporter AcrB TolC docking domain, DN and DC subdomains"/>
    <property type="match status" value="2"/>
</dbReference>
<protein>
    <submittedName>
        <fullName evidence="2">Acriflavin resistance protein</fullName>
    </submittedName>
</protein>
<reference evidence="2 3" key="1">
    <citation type="submission" date="2018-01" db="EMBL/GenBank/DDBJ databases">
        <title>Co-occurrence of chitin degradation, pigmentation and bioactivity in marine Pseudoalteromonas.</title>
        <authorList>
            <person name="Paulsen S."/>
            <person name="Gram L."/>
            <person name="Machado H."/>
        </authorList>
    </citation>
    <scope>NUCLEOTIDE SEQUENCE [LARGE SCALE GENOMIC DNA]</scope>
    <source>
        <strain evidence="2 3">S1946</strain>
    </source>
</reference>
<dbReference type="InterPro" id="IPR027463">
    <property type="entry name" value="AcrB_DN_DC_subdom"/>
</dbReference>
<dbReference type="EMBL" id="PPUZ01000167">
    <property type="protein sequence ID" value="RZM69548.1"/>
    <property type="molecule type" value="Genomic_DNA"/>
</dbReference>
<feature type="transmembrane region" description="Helical" evidence="1">
    <location>
        <begin position="460"/>
        <end position="478"/>
    </location>
</feature>
<feature type="transmembrane region" description="Helical" evidence="1">
    <location>
        <begin position="889"/>
        <end position="909"/>
    </location>
</feature>
<dbReference type="PRINTS" id="PR00702">
    <property type="entry name" value="ACRIFLAVINRP"/>
</dbReference>
<feature type="transmembrane region" description="Helical" evidence="1">
    <location>
        <begin position="915"/>
        <end position="940"/>
    </location>
</feature>
<dbReference type="RefSeq" id="WP_130246555.1">
    <property type="nucleotide sequence ID" value="NZ_PPUZ01000167.1"/>
</dbReference>
<dbReference type="AlphaFoldDB" id="A0A4Q7DWU7"/>
<feature type="transmembrane region" description="Helical" evidence="1">
    <location>
        <begin position="433"/>
        <end position="454"/>
    </location>
</feature>
<dbReference type="SUPFAM" id="SSF82714">
    <property type="entry name" value="Multidrug efflux transporter AcrB TolC docking domain, DN and DC subdomains"/>
    <property type="match status" value="2"/>
</dbReference>
<dbReference type="Gene3D" id="3.30.70.1320">
    <property type="entry name" value="Multidrug efflux transporter AcrB pore domain like"/>
    <property type="match status" value="1"/>
</dbReference>
<gene>
    <name evidence="2" type="ORF">C3B51_23465</name>
</gene>
<dbReference type="Proteomes" id="UP000292345">
    <property type="component" value="Unassembled WGS sequence"/>
</dbReference>
<dbReference type="Pfam" id="PF00873">
    <property type="entry name" value="ACR_tran"/>
    <property type="match status" value="1"/>
</dbReference>
<dbReference type="Gene3D" id="1.20.1640.10">
    <property type="entry name" value="Multidrug efflux transporter AcrB transmembrane domain"/>
    <property type="match status" value="2"/>
</dbReference>
<dbReference type="Gene3D" id="3.30.70.1430">
    <property type="entry name" value="Multidrug efflux transporter AcrB pore domain"/>
    <property type="match status" value="2"/>
</dbReference>
<feature type="transmembrane region" description="Helical" evidence="1">
    <location>
        <begin position="961"/>
        <end position="980"/>
    </location>
</feature>
<dbReference type="GO" id="GO:0005886">
    <property type="term" value="C:plasma membrane"/>
    <property type="evidence" value="ECO:0007669"/>
    <property type="project" value="TreeGrafter"/>
</dbReference>
<evidence type="ECO:0000256" key="1">
    <source>
        <dbReference type="SAM" id="Phobius"/>
    </source>
</evidence>
<dbReference type="SUPFAM" id="SSF82866">
    <property type="entry name" value="Multidrug efflux transporter AcrB transmembrane domain"/>
    <property type="match status" value="2"/>
</dbReference>
<comment type="caution">
    <text evidence="2">The sequence shown here is derived from an EMBL/GenBank/DDBJ whole genome shotgun (WGS) entry which is preliminary data.</text>
</comment>
<dbReference type="GO" id="GO:0042910">
    <property type="term" value="F:xenobiotic transmembrane transporter activity"/>
    <property type="evidence" value="ECO:0007669"/>
    <property type="project" value="TreeGrafter"/>
</dbReference>
<keyword evidence="1" id="KW-1133">Transmembrane helix</keyword>
<evidence type="ECO:0000313" key="3">
    <source>
        <dbReference type="Proteomes" id="UP000292345"/>
    </source>
</evidence>
<dbReference type="PANTHER" id="PTHR32063">
    <property type="match status" value="1"/>
</dbReference>
<dbReference type="Gene3D" id="3.30.70.1440">
    <property type="entry name" value="Multidrug efflux transporter AcrB pore domain"/>
    <property type="match status" value="1"/>
</dbReference>